<organism evidence="3 4">
    <name type="scientific">Tumidithrix elongata BACA0141</name>
    <dbReference type="NCBI Taxonomy" id="2716417"/>
    <lineage>
        <taxon>Bacteria</taxon>
        <taxon>Bacillati</taxon>
        <taxon>Cyanobacteriota</taxon>
        <taxon>Cyanophyceae</taxon>
        <taxon>Pseudanabaenales</taxon>
        <taxon>Pseudanabaenaceae</taxon>
        <taxon>Tumidithrix</taxon>
        <taxon>Tumidithrix elongata</taxon>
    </lineage>
</organism>
<reference evidence="3" key="1">
    <citation type="submission" date="2024-01" db="EMBL/GenBank/DDBJ databases">
        <title>Bank of Algae and Cyanobacteria of the Azores (BACA) strain genomes.</title>
        <authorList>
            <person name="Luz R."/>
            <person name="Cordeiro R."/>
            <person name="Fonseca A."/>
            <person name="Goncalves V."/>
        </authorList>
    </citation>
    <scope>NUCLEOTIDE SEQUENCE</scope>
    <source>
        <strain evidence="3">BACA0141</strain>
    </source>
</reference>
<dbReference type="Gene3D" id="3.40.50.720">
    <property type="entry name" value="NAD(P)-binding Rossmann-like Domain"/>
    <property type="match status" value="1"/>
</dbReference>
<name>A0AAW9Q2I1_9CYAN</name>
<evidence type="ECO:0000313" key="4">
    <source>
        <dbReference type="Proteomes" id="UP001333818"/>
    </source>
</evidence>
<comment type="caution">
    <text evidence="3">The sequence shown here is derived from an EMBL/GenBank/DDBJ whole genome shotgun (WGS) entry which is preliminary data.</text>
</comment>
<dbReference type="Pfam" id="PF03807">
    <property type="entry name" value="F420_oxidored"/>
    <property type="match status" value="1"/>
</dbReference>
<protein>
    <submittedName>
        <fullName evidence="3">NADPH-dependent F420 reductase</fullName>
    </submittedName>
</protein>
<evidence type="ECO:0000256" key="1">
    <source>
        <dbReference type="ARBA" id="ARBA00023002"/>
    </source>
</evidence>
<feature type="domain" description="Pyrroline-5-carboxylate reductase catalytic N-terminal" evidence="2">
    <location>
        <begin position="2"/>
        <end position="94"/>
    </location>
</feature>
<dbReference type="InterPro" id="IPR028939">
    <property type="entry name" value="P5C_Rdtase_cat_N"/>
</dbReference>
<proteinExistence type="predicted"/>
<dbReference type="EMBL" id="JAZBJZ010000076">
    <property type="protein sequence ID" value="MEE3718399.1"/>
    <property type="molecule type" value="Genomic_DNA"/>
</dbReference>
<dbReference type="PANTHER" id="PTHR14239:SF10">
    <property type="entry name" value="REDUCTASE"/>
    <property type="match status" value="1"/>
</dbReference>
<evidence type="ECO:0000313" key="3">
    <source>
        <dbReference type="EMBL" id="MEE3718399.1"/>
    </source>
</evidence>
<keyword evidence="1" id="KW-0560">Oxidoreductase</keyword>
<gene>
    <name evidence="3" type="ORF">V2H45_16785</name>
</gene>
<accession>A0AAW9Q2I1</accession>
<dbReference type="RefSeq" id="WP_330484832.1">
    <property type="nucleotide sequence ID" value="NZ_JAZBJZ010000076.1"/>
</dbReference>
<dbReference type="Proteomes" id="UP001333818">
    <property type="component" value="Unassembled WGS sequence"/>
</dbReference>
<dbReference type="InterPro" id="IPR051267">
    <property type="entry name" value="STEAP_metalloreductase"/>
</dbReference>
<sequence length="209" mass="22069">MKIGILGAGNVGGTLGERWAKQGHQILFGVRNRTAIDLQVRLDRTGGNAQAGSMTEAAEFGEVVVLTVPWGAVEELLPSLGNLEGKILLDCTNPNFTGEPSQYHPISGGERVAELVPTAKVVKIFNTTGWENMADPQYGSEAITMFYAGDDDAAKAVAATLAAELGFDPVDAGSLSNSGLLEAIAQLWGKLAYAQKLGRGIAFKLLKRP</sequence>
<dbReference type="InterPro" id="IPR036291">
    <property type="entry name" value="NAD(P)-bd_dom_sf"/>
</dbReference>
<dbReference type="PANTHER" id="PTHR14239">
    <property type="entry name" value="DUDULIN-RELATED"/>
    <property type="match status" value="1"/>
</dbReference>
<dbReference type="GO" id="GO:0016491">
    <property type="term" value="F:oxidoreductase activity"/>
    <property type="evidence" value="ECO:0007669"/>
    <property type="project" value="UniProtKB-KW"/>
</dbReference>
<dbReference type="AlphaFoldDB" id="A0AAW9Q2I1"/>
<keyword evidence="4" id="KW-1185">Reference proteome</keyword>
<dbReference type="SUPFAM" id="SSF51735">
    <property type="entry name" value="NAD(P)-binding Rossmann-fold domains"/>
    <property type="match status" value="1"/>
</dbReference>
<evidence type="ECO:0000259" key="2">
    <source>
        <dbReference type="Pfam" id="PF03807"/>
    </source>
</evidence>